<dbReference type="InterPro" id="IPR000620">
    <property type="entry name" value="EamA_dom"/>
</dbReference>
<dbReference type="EMBL" id="JAOSHN010000001">
    <property type="protein sequence ID" value="MCU7377023.1"/>
    <property type="molecule type" value="Genomic_DNA"/>
</dbReference>
<dbReference type="InterPro" id="IPR037185">
    <property type="entry name" value="EmrE-like"/>
</dbReference>
<feature type="transmembrane region" description="Helical" evidence="7">
    <location>
        <begin position="152"/>
        <end position="170"/>
    </location>
</feature>
<comment type="similarity">
    <text evidence="2">Belongs to the EamA transporter family.</text>
</comment>
<dbReference type="PANTHER" id="PTHR42920">
    <property type="entry name" value="OS03G0707200 PROTEIN-RELATED"/>
    <property type="match status" value="1"/>
</dbReference>
<dbReference type="RefSeq" id="WP_253020547.1">
    <property type="nucleotide sequence ID" value="NZ_JAJAGH010000005.1"/>
</dbReference>
<evidence type="ECO:0000256" key="1">
    <source>
        <dbReference type="ARBA" id="ARBA00004651"/>
    </source>
</evidence>
<evidence type="ECO:0000259" key="8">
    <source>
        <dbReference type="Pfam" id="PF00892"/>
    </source>
</evidence>
<comment type="subcellular location">
    <subcellularLocation>
        <location evidence="1">Cell membrane</location>
        <topology evidence="1">Multi-pass membrane protein</topology>
    </subcellularLocation>
</comment>
<gene>
    <name evidence="9" type="ORF">OBO34_01500</name>
</gene>
<keyword evidence="4 7" id="KW-0812">Transmembrane</keyword>
<feature type="transmembrane region" description="Helical" evidence="7">
    <location>
        <begin position="70"/>
        <end position="93"/>
    </location>
</feature>
<evidence type="ECO:0000313" key="9">
    <source>
        <dbReference type="EMBL" id="MCU7377023.1"/>
    </source>
</evidence>
<proteinExistence type="inferred from homology"/>
<reference evidence="9" key="1">
    <citation type="submission" date="2022-09" db="EMBL/GenBank/DDBJ databases">
        <title>Culturomic study of gut microbiota in children with autism spectrum disorder.</title>
        <authorList>
            <person name="Efimov B.A."/>
            <person name="Chaplin A.V."/>
            <person name="Sokolova S.R."/>
            <person name="Pikina A.P."/>
            <person name="Korzhanova M."/>
            <person name="Belova V."/>
            <person name="Korostin D."/>
        </authorList>
    </citation>
    <scope>NUCLEOTIDE SEQUENCE</scope>
    <source>
        <strain evidence="9">ASD5510</strain>
    </source>
</reference>
<evidence type="ECO:0000256" key="4">
    <source>
        <dbReference type="ARBA" id="ARBA00022692"/>
    </source>
</evidence>
<keyword evidence="10" id="KW-1185">Reference proteome</keyword>
<comment type="caution">
    <text evidence="9">The sequence shown here is derived from an EMBL/GenBank/DDBJ whole genome shotgun (WGS) entry which is preliminary data.</text>
</comment>
<accession>A0A9J6QRR4</accession>
<evidence type="ECO:0000256" key="2">
    <source>
        <dbReference type="ARBA" id="ARBA00007362"/>
    </source>
</evidence>
<feature type="transmembrane region" description="Helical" evidence="7">
    <location>
        <begin position="9"/>
        <end position="25"/>
    </location>
</feature>
<evidence type="ECO:0000256" key="5">
    <source>
        <dbReference type="ARBA" id="ARBA00022989"/>
    </source>
</evidence>
<dbReference type="Gene3D" id="1.10.3730.20">
    <property type="match status" value="1"/>
</dbReference>
<evidence type="ECO:0000313" key="10">
    <source>
        <dbReference type="Proteomes" id="UP001065549"/>
    </source>
</evidence>
<feature type="transmembrane region" description="Helical" evidence="7">
    <location>
        <begin position="37"/>
        <end position="58"/>
    </location>
</feature>
<feature type="transmembrane region" description="Helical" evidence="7">
    <location>
        <begin position="182"/>
        <end position="202"/>
    </location>
</feature>
<feature type="transmembrane region" description="Helical" evidence="7">
    <location>
        <begin position="271"/>
        <end position="290"/>
    </location>
</feature>
<feature type="domain" description="EamA" evidence="8">
    <location>
        <begin position="15"/>
        <end position="141"/>
    </location>
</feature>
<feature type="transmembrane region" description="Helical" evidence="7">
    <location>
        <begin position="214"/>
        <end position="233"/>
    </location>
</feature>
<sequence>MSDKKERTPVFYGSLVILQCLIWGIGNPITKISVETIPPFSCMGIRFTLAFALFMLAFGRQIIPQFKKEYLANCIVIGLFTAASFIFSTFALHLADATVVGFLLAFSVVFTPILSFFILRQTISRRFALIIFMVVVGLYFLCANGGKFTFGAGELLALLSALSGAGMLIYSSKHVTAIGPLALSAAQAAITAIVSFLFAVVFEDIKDLGQASPEGWASVVYLAVACTCIAYILQNIALRKVSATFVSLAFCTEPVFTAIASFFILGERLSLAGLAGAVLIAIGITLASVMPSSEE</sequence>
<feature type="transmembrane region" description="Helical" evidence="7">
    <location>
        <begin position="126"/>
        <end position="146"/>
    </location>
</feature>
<name>A0A9J6QRR4_9FIRM</name>
<feature type="transmembrane region" description="Helical" evidence="7">
    <location>
        <begin position="245"/>
        <end position="265"/>
    </location>
</feature>
<organism evidence="9 10">
    <name type="scientific">Hominibacterium faecale</name>
    <dbReference type="NCBI Taxonomy" id="2839743"/>
    <lineage>
        <taxon>Bacteria</taxon>
        <taxon>Bacillati</taxon>
        <taxon>Bacillota</taxon>
        <taxon>Clostridia</taxon>
        <taxon>Peptostreptococcales</taxon>
        <taxon>Anaerovoracaceae</taxon>
        <taxon>Hominibacterium</taxon>
    </lineage>
</organism>
<dbReference type="SUPFAM" id="SSF103481">
    <property type="entry name" value="Multidrug resistance efflux transporter EmrE"/>
    <property type="match status" value="2"/>
</dbReference>
<evidence type="ECO:0000256" key="7">
    <source>
        <dbReference type="SAM" id="Phobius"/>
    </source>
</evidence>
<protein>
    <submittedName>
        <fullName evidence="9">DMT family transporter</fullName>
    </submittedName>
</protein>
<dbReference type="GO" id="GO:0005886">
    <property type="term" value="C:plasma membrane"/>
    <property type="evidence" value="ECO:0007669"/>
    <property type="project" value="UniProtKB-SubCell"/>
</dbReference>
<dbReference type="PANTHER" id="PTHR42920:SF5">
    <property type="entry name" value="EAMA DOMAIN-CONTAINING PROTEIN"/>
    <property type="match status" value="1"/>
</dbReference>
<dbReference type="Proteomes" id="UP001065549">
    <property type="component" value="Unassembled WGS sequence"/>
</dbReference>
<keyword evidence="3" id="KW-1003">Cell membrane</keyword>
<evidence type="ECO:0000256" key="3">
    <source>
        <dbReference type="ARBA" id="ARBA00022475"/>
    </source>
</evidence>
<feature type="transmembrane region" description="Helical" evidence="7">
    <location>
        <begin position="99"/>
        <end position="119"/>
    </location>
</feature>
<dbReference type="InterPro" id="IPR051258">
    <property type="entry name" value="Diverse_Substrate_Transporter"/>
</dbReference>
<feature type="domain" description="EamA" evidence="8">
    <location>
        <begin position="153"/>
        <end position="288"/>
    </location>
</feature>
<keyword evidence="6 7" id="KW-0472">Membrane</keyword>
<dbReference type="AlphaFoldDB" id="A0A9J6QRR4"/>
<keyword evidence="5 7" id="KW-1133">Transmembrane helix</keyword>
<evidence type="ECO:0000256" key="6">
    <source>
        <dbReference type="ARBA" id="ARBA00023136"/>
    </source>
</evidence>
<dbReference type="Pfam" id="PF00892">
    <property type="entry name" value="EamA"/>
    <property type="match status" value="2"/>
</dbReference>